<evidence type="ECO:0000313" key="3">
    <source>
        <dbReference type="WBParaSite" id="Hba_00008"/>
    </source>
</evidence>
<keyword evidence="2" id="KW-1185">Reference proteome</keyword>
<dbReference type="AlphaFoldDB" id="A0A1I7W5X8"/>
<protein>
    <submittedName>
        <fullName evidence="3 4">Uncharacterized protein</fullName>
    </submittedName>
</protein>
<accession>A0A1I7W5X8</accession>
<evidence type="ECO:0000313" key="2">
    <source>
        <dbReference type="Proteomes" id="UP000095283"/>
    </source>
</evidence>
<dbReference type="WBParaSite" id="Hba_10575">
    <property type="protein sequence ID" value="Hba_10575"/>
    <property type="gene ID" value="Hba_10575"/>
</dbReference>
<dbReference type="WBParaSite" id="Hba_00008">
    <property type="protein sequence ID" value="Hba_00008"/>
    <property type="gene ID" value="Hba_00008"/>
</dbReference>
<evidence type="ECO:0000313" key="4">
    <source>
        <dbReference type="WBParaSite" id="Hba_10575"/>
    </source>
</evidence>
<dbReference type="Proteomes" id="UP000095283">
    <property type="component" value="Unplaced"/>
</dbReference>
<proteinExistence type="predicted"/>
<reference evidence="3 4" key="1">
    <citation type="submission" date="2016-11" db="UniProtKB">
        <authorList>
            <consortium name="WormBaseParasite"/>
        </authorList>
    </citation>
    <scope>IDENTIFICATION</scope>
</reference>
<sequence>MWRKGEFRNGEWHKIIRYSPPKANKGTTKMGITATATATKRKELSVMRLSATEAAPTKETSGAAKTTYRNGCVLHQNGNHHVEEKCAPERDHLGHPVENRGENYGR</sequence>
<organism evidence="2 3">
    <name type="scientific">Heterorhabditis bacteriophora</name>
    <name type="common">Entomopathogenic nematode worm</name>
    <dbReference type="NCBI Taxonomy" id="37862"/>
    <lineage>
        <taxon>Eukaryota</taxon>
        <taxon>Metazoa</taxon>
        <taxon>Ecdysozoa</taxon>
        <taxon>Nematoda</taxon>
        <taxon>Chromadorea</taxon>
        <taxon>Rhabditida</taxon>
        <taxon>Rhabditina</taxon>
        <taxon>Rhabditomorpha</taxon>
        <taxon>Strongyloidea</taxon>
        <taxon>Heterorhabditidae</taxon>
        <taxon>Heterorhabditis</taxon>
    </lineage>
</organism>
<name>A0A1I7W5X8_HETBA</name>
<evidence type="ECO:0000256" key="1">
    <source>
        <dbReference type="SAM" id="MobiDB-lite"/>
    </source>
</evidence>
<feature type="region of interest" description="Disordered" evidence="1">
    <location>
        <begin position="85"/>
        <end position="106"/>
    </location>
</feature>